<organism evidence="1 2">
    <name type="scientific">Trichonephila clavata</name>
    <name type="common">Joro spider</name>
    <name type="synonym">Nephila clavata</name>
    <dbReference type="NCBI Taxonomy" id="2740835"/>
    <lineage>
        <taxon>Eukaryota</taxon>
        <taxon>Metazoa</taxon>
        <taxon>Ecdysozoa</taxon>
        <taxon>Arthropoda</taxon>
        <taxon>Chelicerata</taxon>
        <taxon>Arachnida</taxon>
        <taxon>Araneae</taxon>
        <taxon>Araneomorphae</taxon>
        <taxon>Entelegynae</taxon>
        <taxon>Araneoidea</taxon>
        <taxon>Nephilidae</taxon>
        <taxon>Trichonephila</taxon>
    </lineage>
</organism>
<proteinExistence type="predicted"/>
<keyword evidence="2" id="KW-1185">Reference proteome</keyword>
<dbReference type="EMBL" id="BMAO01021830">
    <property type="protein sequence ID" value="GFQ77768.1"/>
    <property type="molecule type" value="Genomic_DNA"/>
</dbReference>
<reference evidence="1" key="1">
    <citation type="submission" date="2020-07" db="EMBL/GenBank/DDBJ databases">
        <title>Multicomponent nature underlies the extraordinary mechanical properties of spider dragline silk.</title>
        <authorList>
            <person name="Kono N."/>
            <person name="Nakamura H."/>
            <person name="Mori M."/>
            <person name="Yoshida Y."/>
            <person name="Ohtoshi R."/>
            <person name="Malay A.D."/>
            <person name="Moran D.A.P."/>
            <person name="Tomita M."/>
            <person name="Numata K."/>
            <person name="Arakawa K."/>
        </authorList>
    </citation>
    <scope>NUCLEOTIDE SEQUENCE</scope>
</reference>
<accession>A0A8X6FE52</accession>
<dbReference type="AlphaFoldDB" id="A0A8X6FE52"/>
<evidence type="ECO:0000313" key="1">
    <source>
        <dbReference type="EMBL" id="GFQ77768.1"/>
    </source>
</evidence>
<evidence type="ECO:0000313" key="2">
    <source>
        <dbReference type="Proteomes" id="UP000887116"/>
    </source>
</evidence>
<gene>
    <name evidence="1" type="ORF">TNCT_620161</name>
</gene>
<comment type="caution">
    <text evidence="1">The sequence shown here is derived from an EMBL/GenBank/DDBJ whole genome shotgun (WGS) entry which is preliminary data.</text>
</comment>
<sequence length="131" mass="14538">MIGHGIKSGLDTPEKERSIEGGKEKTLKLGCCTLRNNPTCQEGFQWYKARTHDMPATSPCGPAGKKVEYPCLEKMSCRVAIEPPTIKDNFIRVLKGKCESSHQQLLDDVNNISRDTDICIGLHGKQIPQNI</sequence>
<dbReference type="Proteomes" id="UP000887116">
    <property type="component" value="Unassembled WGS sequence"/>
</dbReference>
<name>A0A8X6FE52_TRICU</name>
<protein>
    <submittedName>
        <fullName evidence="1">Uncharacterized protein</fullName>
    </submittedName>
</protein>